<keyword evidence="2" id="KW-0436">Ligase</keyword>
<gene>
    <name evidence="5" type="ORF">RJ640_017070</name>
</gene>
<dbReference type="SUPFAM" id="SSF53756">
    <property type="entry name" value="UDP-Glycosyltransferase/glycogen phosphorylase"/>
    <property type="match status" value="1"/>
</dbReference>
<dbReference type="SUPFAM" id="SSF56801">
    <property type="entry name" value="Acetyl-CoA synthetase-like"/>
    <property type="match status" value="1"/>
</dbReference>
<dbReference type="Gene3D" id="3.40.50.2000">
    <property type="entry name" value="Glycogen Phosphorylase B"/>
    <property type="match status" value="1"/>
</dbReference>
<keyword evidence="3" id="KW-1133">Transmembrane helix</keyword>
<dbReference type="Pfam" id="PF00501">
    <property type="entry name" value="AMP-binding"/>
    <property type="match status" value="1"/>
</dbReference>
<organism evidence="5 6">
    <name type="scientific">Escallonia rubra</name>
    <dbReference type="NCBI Taxonomy" id="112253"/>
    <lineage>
        <taxon>Eukaryota</taxon>
        <taxon>Viridiplantae</taxon>
        <taxon>Streptophyta</taxon>
        <taxon>Embryophyta</taxon>
        <taxon>Tracheophyta</taxon>
        <taxon>Spermatophyta</taxon>
        <taxon>Magnoliopsida</taxon>
        <taxon>eudicotyledons</taxon>
        <taxon>Gunneridae</taxon>
        <taxon>Pentapetalae</taxon>
        <taxon>asterids</taxon>
        <taxon>campanulids</taxon>
        <taxon>Escalloniales</taxon>
        <taxon>Escalloniaceae</taxon>
        <taxon>Escallonia</taxon>
    </lineage>
</organism>
<dbReference type="InterPro" id="IPR000873">
    <property type="entry name" value="AMP-dep_synth/lig_dom"/>
</dbReference>
<dbReference type="EMBL" id="JAVXUO010000432">
    <property type="protein sequence ID" value="KAK2992148.1"/>
    <property type="molecule type" value="Genomic_DNA"/>
</dbReference>
<dbReference type="GO" id="GO:0016874">
    <property type="term" value="F:ligase activity"/>
    <property type="evidence" value="ECO:0007669"/>
    <property type="project" value="UniProtKB-KW"/>
</dbReference>
<name>A0AA88RLK2_9ASTE</name>
<evidence type="ECO:0000256" key="1">
    <source>
        <dbReference type="ARBA" id="ARBA00006432"/>
    </source>
</evidence>
<dbReference type="Proteomes" id="UP001187471">
    <property type="component" value="Unassembled WGS sequence"/>
</dbReference>
<sequence length="201" mass="22390">MEGQSPYTVADLSRKPRGVRGLEFAGLGLSLSIFLDNGVAFLFGRPVYLWTLPMFHSNGWTFNWGMAAVGRTNICLRKFDAAVVYAAISKHNVMHMCGTPVVLNMISNFSNAKPLKSPVYFRTGGAPLPGPVLLRSKSLGFKVCLSAQCTHMGLEASEQQFIWVVRRGKEEEEEKWLPGGFEETIANYRERVRSNCPRGSR</sequence>
<proteinExistence type="inferred from homology"/>
<accession>A0AA88RLK2</accession>
<feature type="transmembrane region" description="Helical" evidence="3">
    <location>
        <begin position="24"/>
        <end position="44"/>
    </location>
</feature>
<protein>
    <recommendedName>
        <fullName evidence="4">AMP-dependent synthetase/ligase domain-containing protein</fullName>
    </recommendedName>
</protein>
<keyword evidence="3" id="KW-0812">Transmembrane</keyword>
<dbReference type="PANTHER" id="PTHR43859">
    <property type="entry name" value="ACYL-ACTIVATING ENZYME"/>
    <property type="match status" value="1"/>
</dbReference>
<evidence type="ECO:0000256" key="3">
    <source>
        <dbReference type="SAM" id="Phobius"/>
    </source>
</evidence>
<dbReference type="Gene3D" id="3.40.50.980">
    <property type="match status" value="1"/>
</dbReference>
<dbReference type="PANTHER" id="PTHR43859:SF57">
    <property type="entry name" value="ACYL-ACTIVATING ENZYME 8-RELATED"/>
    <property type="match status" value="1"/>
</dbReference>
<comment type="similarity">
    <text evidence="1">Belongs to the ATP-dependent AMP-binding enzyme family.</text>
</comment>
<evidence type="ECO:0000256" key="2">
    <source>
        <dbReference type="ARBA" id="ARBA00022598"/>
    </source>
</evidence>
<keyword evidence="6" id="KW-1185">Reference proteome</keyword>
<feature type="domain" description="AMP-dependent synthetase/ligase" evidence="4">
    <location>
        <begin position="45"/>
        <end position="135"/>
    </location>
</feature>
<reference evidence="5" key="1">
    <citation type="submission" date="2022-12" db="EMBL/GenBank/DDBJ databases">
        <title>Draft genome assemblies for two species of Escallonia (Escalloniales).</title>
        <authorList>
            <person name="Chanderbali A."/>
            <person name="Dervinis C."/>
            <person name="Anghel I."/>
            <person name="Soltis D."/>
            <person name="Soltis P."/>
            <person name="Zapata F."/>
        </authorList>
    </citation>
    <scope>NUCLEOTIDE SEQUENCE</scope>
    <source>
        <strain evidence="5">UCBG92.1500</strain>
        <tissue evidence="5">Leaf</tissue>
    </source>
</reference>
<evidence type="ECO:0000313" key="6">
    <source>
        <dbReference type="Proteomes" id="UP001187471"/>
    </source>
</evidence>
<dbReference type="AlphaFoldDB" id="A0AA88RLK2"/>
<comment type="caution">
    <text evidence="5">The sequence shown here is derived from an EMBL/GenBank/DDBJ whole genome shotgun (WGS) entry which is preliminary data.</text>
</comment>
<evidence type="ECO:0000313" key="5">
    <source>
        <dbReference type="EMBL" id="KAK2992148.1"/>
    </source>
</evidence>
<keyword evidence="3" id="KW-0472">Membrane</keyword>
<evidence type="ECO:0000259" key="4">
    <source>
        <dbReference type="Pfam" id="PF00501"/>
    </source>
</evidence>